<proteinExistence type="predicted"/>
<evidence type="ECO:0000313" key="2">
    <source>
        <dbReference type="Proteomes" id="UP000490939"/>
    </source>
</evidence>
<organism evidence="1 2">
    <name type="scientific">Venturia inaequalis</name>
    <name type="common">Apple scab fungus</name>
    <dbReference type="NCBI Taxonomy" id="5025"/>
    <lineage>
        <taxon>Eukaryota</taxon>
        <taxon>Fungi</taxon>
        <taxon>Dikarya</taxon>
        <taxon>Ascomycota</taxon>
        <taxon>Pezizomycotina</taxon>
        <taxon>Dothideomycetes</taxon>
        <taxon>Pleosporomycetidae</taxon>
        <taxon>Venturiales</taxon>
        <taxon>Venturiaceae</taxon>
        <taxon>Venturia</taxon>
    </lineage>
</organism>
<gene>
    <name evidence="1" type="ORF">EG327_011042</name>
</gene>
<dbReference type="Proteomes" id="UP000490939">
    <property type="component" value="Unassembled WGS sequence"/>
</dbReference>
<dbReference type="EMBL" id="WNWR01000083">
    <property type="protein sequence ID" value="KAE9991765.1"/>
    <property type="molecule type" value="Genomic_DNA"/>
</dbReference>
<dbReference type="AlphaFoldDB" id="A0A8H3ZA18"/>
<accession>A0A8H3ZA18</accession>
<name>A0A8H3ZA18_VENIN</name>
<protein>
    <submittedName>
        <fullName evidence="1">Uncharacterized protein</fullName>
    </submittedName>
</protein>
<keyword evidence="2" id="KW-1185">Reference proteome</keyword>
<reference evidence="1 2" key="1">
    <citation type="submission" date="2019-07" db="EMBL/GenBank/DDBJ databases">
        <title>Venturia inaequalis Genome Resource.</title>
        <authorList>
            <person name="Lichtner F.J."/>
        </authorList>
    </citation>
    <scope>NUCLEOTIDE SEQUENCE [LARGE SCALE GENOMIC DNA]</scope>
    <source>
        <strain evidence="1 2">DMI_063113</strain>
    </source>
</reference>
<comment type="caution">
    <text evidence="1">The sequence shown here is derived from an EMBL/GenBank/DDBJ whole genome shotgun (WGS) entry which is preliminary data.</text>
</comment>
<sequence>MKHLDGKSETLSCFLSLTSDKGHARDLAMKRAGYIQDPYQYSDDFDDLVRCEIDTEYLHAHVYKVVDLVLSVGEISGRKRRPGPATFSAAYFSYRQLVYVFHIPVPSHRHISDEYLILKQTPEEAIVDMSTIKDMTSEFG</sequence>
<evidence type="ECO:0000313" key="1">
    <source>
        <dbReference type="EMBL" id="KAE9991765.1"/>
    </source>
</evidence>